<evidence type="ECO:0000313" key="3">
    <source>
        <dbReference type="Proteomes" id="UP000684084"/>
    </source>
</evidence>
<evidence type="ECO:0000256" key="1">
    <source>
        <dbReference type="SAM" id="MobiDB-lite"/>
    </source>
</evidence>
<evidence type="ECO:0000313" key="2">
    <source>
        <dbReference type="EMBL" id="CAB5365660.1"/>
    </source>
</evidence>
<feature type="compositionally biased region" description="Basic and acidic residues" evidence="1">
    <location>
        <begin position="99"/>
        <end position="124"/>
    </location>
</feature>
<dbReference type="Proteomes" id="UP000684084">
    <property type="component" value="Unassembled WGS sequence"/>
</dbReference>
<feature type="compositionally biased region" description="Polar residues" evidence="1">
    <location>
        <begin position="39"/>
        <end position="55"/>
    </location>
</feature>
<feature type="compositionally biased region" description="Polar residues" evidence="1">
    <location>
        <begin position="1"/>
        <end position="31"/>
    </location>
</feature>
<name>A0A915Z7R7_9GLOM</name>
<dbReference type="OrthoDB" id="2422163at2759"/>
<feature type="compositionally biased region" description="Basic residues" evidence="1">
    <location>
        <begin position="148"/>
        <end position="164"/>
    </location>
</feature>
<feature type="compositionally biased region" description="Polar residues" evidence="1">
    <location>
        <begin position="169"/>
        <end position="178"/>
    </location>
</feature>
<dbReference type="AlphaFoldDB" id="A0A915Z7R7"/>
<feature type="region of interest" description="Disordered" evidence="1">
    <location>
        <begin position="419"/>
        <end position="444"/>
    </location>
</feature>
<organism evidence="2 3">
    <name type="scientific">Rhizophagus irregularis</name>
    <dbReference type="NCBI Taxonomy" id="588596"/>
    <lineage>
        <taxon>Eukaryota</taxon>
        <taxon>Fungi</taxon>
        <taxon>Fungi incertae sedis</taxon>
        <taxon>Mucoromycota</taxon>
        <taxon>Glomeromycotina</taxon>
        <taxon>Glomeromycetes</taxon>
        <taxon>Glomerales</taxon>
        <taxon>Glomeraceae</taxon>
        <taxon>Rhizophagus</taxon>
    </lineage>
</organism>
<feature type="compositionally biased region" description="Polar residues" evidence="1">
    <location>
        <begin position="129"/>
        <end position="139"/>
    </location>
</feature>
<protein>
    <submittedName>
        <fullName evidence="2">Uncharacterized protein</fullName>
    </submittedName>
</protein>
<feature type="compositionally biased region" description="Polar residues" evidence="1">
    <location>
        <begin position="80"/>
        <end position="96"/>
    </location>
</feature>
<gene>
    <name evidence="2" type="ORF">CHRIB12_LOCUS10529</name>
</gene>
<feature type="region of interest" description="Disordered" evidence="1">
    <location>
        <begin position="1"/>
        <end position="184"/>
    </location>
</feature>
<accession>A0A915Z7R7</accession>
<sequence>MSESNAKLQDTSSSSIKASNIPTEIVSSDSNESGKEQTSKVPESSAKLQDTSSSLFIKDSRNKPTEFVSSNDKSGKEQTSKVPESSAKLQNTSSSLFIKDFRNKPTRFDHQPSKKKSKMPEKFKKSSSIKAFNKSTEVVSSDDESHQPKKNSKNSKKKSKSKKSKNSERTSGLETDSSPAAPRKVTYHSLTELPKDTKDNLHVSSQLDINKTFESQKDLVTKIIIPALFKVLDTNTYPVSEGVLYEMIHQRHRHQKEDLLKKEKSKFERTEETKRKHGNSCRSEKRIRRTNMVRHLQLLDDPIVSKLKKSELNPIMLENAYHSPEESEVDLDNDSNENCIVIRDIKWRSDCLRMFLRNYLDVLFYQETVDKRRRKRVFNNSQYALGEETAPLNAPRWTRSGYKGSMLSIITGELKKYRENDDDDDIGHHSRKKPKSVEGIHNVK</sequence>
<reference evidence="2" key="1">
    <citation type="submission" date="2020-05" db="EMBL/GenBank/DDBJ databases">
        <authorList>
            <person name="Rincon C."/>
            <person name="Sanders R I."/>
            <person name="Robbins C."/>
            <person name="Chaturvedi A."/>
        </authorList>
    </citation>
    <scope>NUCLEOTIDE SEQUENCE</scope>
    <source>
        <strain evidence="2">CHB12</strain>
    </source>
</reference>
<dbReference type="EMBL" id="CAGKOT010000021">
    <property type="protein sequence ID" value="CAB5365660.1"/>
    <property type="molecule type" value="Genomic_DNA"/>
</dbReference>
<proteinExistence type="predicted"/>
<dbReference type="VEuPathDB" id="FungiDB:RhiirFUN_003153"/>
<comment type="caution">
    <text evidence="2">The sequence shown here is derived from an EMBL/GenBank/DDBJ whole genome shotgun (WGS) entry which is preliminary data.</text>
</comment>